<proteinExistence type="predicted"/>
<dbReference type="Proteomes" id="UP000273022">
    <property type="component" value="Unassembled WGS sequence"/>
</dbReference>
<keyword evidence="2" id="KW-1185">Reference proteome</keyword>
<comment type="caution">
    <text evidence="1">The sequence shown here is derived from an EMBL/GenBank/DDBJ whole genome shotgun (WGS) entry which is preliminary data.</text>
</comment>
<dbReference type="InterPro" id="IPR053842">
    <property type="entry name" value="NikA-like"/>
</dbReference>
<evidence type="ECO:0000313" key="1">
    <source>
        <dbReference type="EMBL" id="RJY07042.1"/>
    </source>
</evidence>
<evidence type="ECO:0000313" key="2">
    <source>
        <dbReference type="Proteomes" id="UP000273022"/>
    </source>
</evidence>
<protein>
    <submittedName>
        <fullName evidence="1">Plasmid mobilization relaxosome protein MobC</fullName>
    </submittedName>
</protein>
<dbReference type="RefSeq" id="WP_121854772.1">
    <property type="nucleotide sequence ID" value="NZ_CP037952.1"/>
</dbReference>
<sequence length="147" mass="17014">MLRMIINRVSPCSDIETQFKEVLTNRITIRLTSNNLAEITKQAKLEGYLNQSNWVPAAVLSNIHRDPVLTDNETQALRESNRQLAAIGRNLNQIAKILNIEFRESDKITKEMIQLLEDKLIQHKQKVNTLLTKNCQRWSINDEPFSD</sequence>
<dbReference type="AlphaFoldDB" id="A0A3A6U2F1"/>
<dbReference type="Pfam" id="PF21983">
    <property type="entry name" value="NikA-like"/>
    <property type="match status" value="1"/>
</dbReference>
<accession>A0A3A6U2F1</accession>
<gene>
    <name evidence="1" type="primary">mobC</name>
    <name evidence="1" type="ORF">D5R81_16770</name>
</gene>
<dbReference type="EMBL" id="QYYH01000139">
    <property type="protein sequence ID" value="RJY07042.1"/>
    <property type="molecule type" value="Genomic_DNA"/>
</dbReference>
<organism evidence="1 2">
    <name type="scientific">Parashewanella spongiae</name>
    <dbReference type="NCBI Taxonomy" id="342950"/>
    <lineage>
        <taxon>Bacteria</taxon>
        <taxon>Pseudomonadati</taxon>
        <taxon>Pseudomonadota</taxon>
        <taxon>Gammaproteobacteria</taxon>
        <taxon>Alteromonadales</taxon>
        <taxon>Shewanellaceae</taxon>
        <taxon>Parashewanella</taxon>
    </lineage>
</organism>
<dbReference type="OrthoDB" id="3268032at2"/>
<name>A0A3A6U2F1_9GAMM</name>
<reference evidence="1 2" key="1">
    <citation type="submission" date="2018-09" db="EMBL/GenBank/DDBJ databases">
        <title>Phylogeny of the Shewanellaceae, and recommendation for two new genera, Pseudoshewanella and Parashewanella.</title>
        <authorList>
            <person name="Wang G."/>
        </authorList>
    </citation>
    <scope>NUCLEOTIDE SEQUENCE [LARGE SCALE GENOMIC DNA]</scope>
    <source>
        <strain evidence="1 2">KCTC 22492</strain>
    </source>
</reference>